<keyword evidence="1" id="KW-0812">Transmembrane</keyword>
<reference evidence="2 3" key="1">
    <citation type="journal article" date="2023" name="bioRxiv">
        <title>High-quality genome assemblies of four members of thePodospora anserinaspecies complex.</title>
        <authorList>
            <person name="Ament-Velasquez S.L."/>
            <person name="Vogan A.A."/>
            <person name="Wallerman O."/>
            <person name="Hartmann F."/>
            <person name="Gautier V."/>
            <person name="Silar P."/>
            <person name="Giraud T."/>
            <person name="Johannesson H."/>
        </authorList>
    </citation>
    <scope>NUCLEOTIDE SEQUENCE [LARGE SCALE GENOMIC DNA]</scope>
    <source>
        <strain evidence="2 3">CBS 415.72m</strain>
    </source>
</reference>
<dbReference type="PANTHER" id="PTHR37577">
    <property type="entry name" value="INTEGRAL MEMBRANE PROTEIN"/>
    <property type="match status" value="1"/>
</dbReference>
<comment type="caution">
    <text evidence="2">The sequence shown here is derived from an EMBL/GenBank/DDBJ whole genome shotgun (WGS) entry which is preliminary data.</text>
</comment>
<feature type="transmembrane region" description="Helical" evidence="1">
    <location>
        <begin position="423"/>
        <end position="446"/>
    </location>
</feature>
<feature type="transmembrane region" description="Helical" evidence="1">
    <location>
        <begin position="255"/>
        <end position="278"/>
    </location>
</feature>
<organism evidence="2 3">
    <name type="scientific">Podospora pseudocomata</name>
    <dbReference type="NCBI Taxonomy" id="2093779"/>
    <lineage>
        <taxon>Eukaryota</taxon>
        <taxon>Fungi</taxon>
        <taxon>Dikarya</taxon>
        <taxon>Ascomycota</taxon>
        <taxon>Pezizomycotina</taxon>
        <taxon>Sordariomycetes</taxon>
        <taxon>Sordariomycetidae</taxon>
        <taxon>Sordariales</taxon>
        <taxon>Podosporaceae</taxon>
        <taxon>Podospora</taxon>
    </lineage>
</organism>
<keyword evidence="1" id="KW-1133">Transmembrane helix</keyword>
<feature type="transmembrane region" description="Helical" evidence="1">
    <location>
        <begin position="361"/>
        <end position="380"/>
    </location>
</feature>
<keyword evidence="1" id="KW-0472">Membrane</keyword>
<dbReference type="InterPro" id="IPR053018">
    <property type="entry name" value="Elsinochrome_Biosynth-Asso"/>
</dbReference>
<sequence>MELTLTLTGPLESPLTNLRTHIPSNSSDIDMKRGVTRYSPPRLILRPAQNYMFLSRTQTPECNWPILPNQPAHTHVNGTFCLNFDSQNCVCPRLKADPEVAGIGVILAFFITAFLTVISTTFTLLLTRTDGPLSPDGTWPPPSSLAHPPTLNKTNHVSRQYIAQPFVVFLHSHGVNIPVIAACATDLVISLSDTQLVTGLAVLRHDEPMSVYHFTIASDLAWFSSTTHLSSLLVLRYHPRISAKNGHRPTHIRPWTVRLPLTIRLVLMAVFAALLLWATTLGGYQYWYSIMACPAKCTLTHPWGGEPETWVAVNTVLIVYGYSARMLELSVTARKYWLDHLRPHVLTRDNKFPVPRLRQGLVGMMVSTARMLLFCFWNALGSDLCDVLEMMVWFALGCFWIAEDRRWGQAEMEGEHQQAENRLGYGQLIPIVLLLLPLIALVESYAHHSEADKKMRFGQCSCGGCEWHGC</sequence>
<dbReference type="PANTHER" id="PTHR37577:SF1">
    <property type="entry name" value="INTEGRAL MEMBRANE PROTEIN"/>
    <property type="match status" value="1"/>
</dbReference>
<protein>
    <submittedName>
        <fullName evidence="2">Uncharacterized protein</fullName>
    </submittedName>
</protein>
<dbReference type="GeneID" id="87908161"/>
<dbReference type="Proteomes" id="UP001323405">
    <property type="component" value="Unassembled WGS sequence"/>
</dbReference>
<name>A0ABR0GP70_9PEZI</name>
<keyword evidence="3" id="KW-1185">Reference proteome</keyword>
<feature type="transmembrane region" description="Helical" evidence="1">
    <location>
        <begin position="103"/>
        <end position="126"/>
    </location>
</feature>
<accession>A0ABR0GP70</accession>
<evidence type="ECO:0000256" key="1">
    <source>
        <dbReference type="SAM" id="Phobius"/>
    </source>
</evidence>
<gene>
    <name evidence="2" type="ORF">QC762_213665</name>
</gene>
<proteinExistence type="predicted"/>
<evidence type="ECO:0000313" key="2">
    <source>
        <dbReference type="EMBL" id="KAK4657557.1"/>
    </source>
</evidence>
<evidence type="ECO:0000313" key="3">
    <source>
        <dbReference type="Proteomes" id="UP001323405"/>
    </source>
</evidence>
<dbReference type="RefSeq" id="XP_062746530.1">
    <property type="nucleotide sequence ID" value="XM_062888254.1"/>
</dbReference>
<dbReference type="EMBL" id="JAFFHA010000004">
    <property type="protein sequence ID" value="KAK4657557.1"/>
    <property type="molecule type" value="Genomic_DNA"/>
</dbReference>